<gene>
    <name evidence="1" type="ORF">Golob_000066</name>
</gene>
<comment type="caution">
    <text evidence="1">The sequence shown here is derived from an EMBL/GenBank/DDBJ whole genome shotgun (WGS) entry which is preliminary data.</text>
</comment>
<dbReference type="Proteomes" id="UP000593572">
    <property type="component" value="Unassembled WGS sequence"/>
</dbReference>
<name>A0A7J8NJK5_9ROSI</name>
<sequence length="49" mass="5834">MVGLGILDFPKFVVPERSPHFTIWRYKGRNCSIWREKSTQRLLGQSVWL</sequence>
<protein>
    <submittedName>
        <fullName evidence="1">Uncharacterized protein</fullName>
    </submittedName>
</protein>
<keyword evidence="2" id="KW-1185">Reference proteome</keyword>
<evidence type="ECO:0000313" key="1">
    <source>
        <dbReference type="EMBL" id="MBA0577066.1"/>
    </source>
</evidence>
<evidence type="ECO:0000313" key="2">
    <source>
        <dbReference type="Proteomes" id="UP000593572"/>
    </source>
</evidence>
<reference evidence="1 2" key="1">
    <citation type="journal article" date="2019" name="Genome Biol. Evol.">
        <title>Insights into the evolution of the New World diploid cottons (Gossypium, subgenus Houzingenia) based on genome sequencing.</title>
        <authorList>
            <person name="Grover C.E."/>
            <person name="Arick M.A. 2nd"/>
            <person name="Thrash A."/>
            <person name="Conover J.L."/>
            <person name="Sanders W.S."/>
            <person name="Peterson D.G."/>
            <person name="Frelichowski J.E."/>
            <person name="Scheffler J.A."/>
            <person name="Scheffler B.E."/>
            <person name="Wendel J.F."/>
        </authorList>
    </citation>
    <scope>NUCLEOTIDE SEQUENCE [LARGE SCALE GENOMIC DNA]</scope>
    <source>
        <strain evidence="1">157</strain>
        <tissue evidence="1">Leaf</tissue>
    </source>
</reference>
<organism evidence="1 2">
    <name type="scientific">Gossypium lobatum</name>
    <dbReference type="NCBI Taxonomy" id="34289"/>
    <lineage>
        <taxon>Eukaryota</taxon>
        <taxon>Viridiplantae</taxon>
        <taxon>Streptophyta</taxon>
        <taxon>Embryophyta</taxon>
        <taxon>Tracheophyta</taxon>
        <taxon>Spermatophyta</taxon>
        <taxon>Magnoliopsida</taxon>
        <taxon>eudicotyledons</taxon>
        <taxon>Gunneridae</taxon>
        <taxon>Pentapetalae</taxon>
        <taxon>rosids</taxon>
        <taxon>malvids</taxon>
        <taxon>Malvales</taxon>
        <taxon>Malvaceae</taxon>
        <taxon>Malvoideae</taxon>
        <taxon>Gossypium</taxon>
    </lineage>
</organism>
<proteinExistence type="predicted"/>
<dbReference type="AlphaFoldDB" id="A0A7J8NJK5"/>
<dbReference type="EMBL" id="JABEZX010353153">
    <property type="protein sequence ID" value="MBA0577066.1"/>
    <property type="molecule type" value="Genomic_DNA"/>
</dbReference>
<accession>A0A7J8NJK5</accession>